<feature type="chain" id="PRO_5046973467" evidence="1">
    <location>
        <begin position="20"/>
        <end position="232"/>
    </location>
</feature>
<evidence type="ECO:0000313" key="3">
    <source>
        <dbReference type="EMBL" id="MBC3908521.1"/>
    </source>
</evidence>
<keyword evidence="4" id="KW-1185">Reference proteome</keyword>
<dbReference type="Pfam" id="PF09992">
    <property type="entry name" value="NAGPA"/>
    <property type="match status" value="1"/>
</dbReference>
<dbReference type="InterPro" id="IPR018711">
    <property type="entry name" value="NAGPA"/>
</dbReference>
<proteinExistence type="predicted"/>
<feature type="domain" description="Phosphodiester glycosidase" evidence="2">
    <location>
        <begin position="66"/>
        <end position="208"/>
    </location>
</feature>
<dbReference type="EMBL" id="JACOFX010000006">
    <property type="protein sequence ID" value="MBC3908521.1"/>
    <property type="molecule type" value="Genomic_DNA"/>
</dbReference>
<dbReference type="RefSeq" id="WP_186954079.1">
    <property type="nucleotide sequence ID" value="NZ_JACOFX010000006.1"/>
</dbReference>
<protein>
    <submittedName>
        <fullName evidence="3">Phosphodiester glycosidase family protein</fullName>
    </submittedName>
</protein>
<comment type="caution">
    <text evidence="3">The sequence shown here is derived from an EMBL/GenBank/DDBJ whole genome shotgun (WGS) entry which is preliminary data.</text>
</comment>
<evidence type="ECO:0000259" key="2">
    <source>
        <dbReference type="Pfam" id="PF09992"/>
    </source>
</evidence>
<keyword evidence="3" id="KW-0378">Hydrolase</keyword>
<organism evidence="3 4">
    <name type="scientific">Undibacterium umbellatum</name>
    <dbReference type="NCBI Taxonomy" id="2762300"/>
    <lineage>
        <taxon>Bacteria</taxon>
        <taxon>Pseudomonadati</taxon>
        <taxon>Pseudomonadota</taxon>
        <taxon>Betaproteobacteria</taxon>
        <taxon>Burkholderiales</taxon>
        <taxon>Oxalobacteraceae</taxon>
        <taxon>Undibacterium</taxon>
    </lineage>
</organism>
<gene>
    <name evidence="3" type="ORF">H8L47_13230</name>
</gene>
<evidence type="ECO:0000313" key="4">
    <source>
        <dbReference type="Proteomes" id="UP000646911"/>
    </source>
</evidence>
<reference evidence="3 4" key="1">
    <citation type="submission" date="2020-08" db="EMBL/GenBank/DDBJ databases">
        <title>Novel species isolated from subtropical streams in China.</title>
        <authorList>
            <person name="Lu H."/>
        </authorList>
    </citation>
    <scope>NUCLEOTIDE SEQUENCE [LARGE SCALE GENOMIC DNA]</scope>
    <source>
        <strain evidence="3 4">NL8W</strain>
    </source>
</reference>
<keyword evidence="1" id="KW-0732">Signal</keyword>
<evidence type="ECO:0000256" key="1">
    <source>
        <dbReference type="SAM" id="SignalP"/>
    </source>
</evidence>
<name>A0ABR6ZB12_9BURK</name>
<feature type="signal peptide" evidence="1">
    <location>
        <begin position="1"/>
        <end position="19"/>
    </location>
</feature>
<keyword evidence="3" id="KW-0326">Glycosidase</keyword>
<sequence length="232" mass="25589">MKTFISVLACLLFSLTCQAADPRFTVISVDTEHEELQLFLNDENGKGFKRFDTLKTWLAGKNKELRFAMNAGMYHSDYSPVGLYVQNAKQVSALNLADAWGNFFLKPNGVFLLTQAGPQVIESSEYPAIANGVLLATQSGPLLLRKGQVHPAFRPESTSRLKRNGVGVIGKKAIFVISEQPVNFHEMASFFRDTLHCQDALYLDGSISGIYSVDLDRNDSTVDLGPIIGVVR</sequence>
<accession>A0ABR6ZB12</accession>
<dbReference type="Proteomes" id="UP000646911">
    <property type="component" value="Unassembled WGS sequence"/>
</dbReference>
<dbReference type="GO" id="GO:0016798">
    <property type="term" value="F:hydrolase activity, acting on glycosyl bonds"/>
    <property type="evidence" value="ECO:0007669"/>
    <property type="project" value="UniProtKB-KW"/>
</dbReference>